<sequence>MSEGKRAVEILYLEADGVFIGQQRSEQRKAEVKLVTCYVVHQA</sequence>
<name>A0A7G6E8U0_THEFR</name>
<dbReference type="RefSeq" id="WP_153802044.1">
    <property type="nucleotide sequence ID" value="NZ_CP045798.1"/>
</dbReference>
<dbReference type="KEGG" id="tfr:BR63_17350"/>
<organism evidence="1 2">
    <name type="scientific">Thermanaerosceptrum fracticalcis</name>
    <dbReference type="NCBI Taxonomy" id="1712410"/>
    <lineage>
        <taxon>Bacteria</taxon>
        <taxon>Bacillati</taxon>
        <taxon>Bacillota</taxon>
        <taxon>Clostridia</taxon>
        <taxon>Eubacteriales</taxon>
        <taxon>Peptococcaceae</taxon>
        <taxon>Thermanaerosceptrum</taxon>
    </lineage>
</organism>
<dbReference type="AlphaFoldDB" id="A0A7G6E8U0"/>
<keyword evidence="2" id="KW-1185">Reference proteome</keyword>
<proteinExistence type="predicted"/>
<dbReference type="Proteomes" id="UP000515847">
    <property type="component" value="Chromosome"/>
</dbReference>
<evidence type="ECO:0000313" key="1">
    <source>
        <dbReference type="EMBL" id="QNB48494.1"/>
    </source>
</evidence>
<dbReference type="EMBL" id="CP045798">
    <property type="protein sequence ID" value="QNB48494.1"/>
    <property type="molecule type" value="Genomic_DNA"/>
</dbReference>
<gene>
    <name evidence="1" type="ORF">BR63_17350</name>
</gene>
<protein>
    <submittedName>
        <fullName evidence="1">Uncharacterized protein</fullName>
    </submittedName>
</protein>
<reference evidence="1 2" key="1">
    <citation type="journal article" date="2019" name="Front. Microbiol.">
        <title>Thermoanaerosceptrum fracticalcis gen. nov. sp. nov., a Novel Fumarate-Fermenting Microorganism From a Deep Fractured Carbonate Aquifer of the US Great Basin.</title>
        <authorList>
            <person name="Hamilton-Brehm S.D."/>
            <person name="Stewart L.E."/>
            <person name="Zavarin M."/>
            <person name="Caldwell M."/>
            <person name="Lawson P.A."/>
            <person name="Onstott T.C."/>
            <person name="Grzymski J."/>
            <person name="Neveux I."/>
            <person name="Lollar B.S."/>
            <person name="Russell C.E."/>
            <person name="Moser D.P."/>
        </authorList>
    </citation>
    <scope>NUCLEOTIDE SEQUENCE [LARGE SCALE GENOMIC DNA]</scope>
    <source>
        <strain evidence="1 2">DRI-13</strain>
    </source>
</reference>
<evidence type="ECO:0000313" key="2">
    <source>
        <dbReference type="Proteomes" id="UP000515847"/>
    </source>
</evidence>
<dbReference type="OrthoDB" id="1719576at2"/>
<accession>A0A7G6E8U0</accession>